<name>A0A5M9JYE2_MONFR</name>
<dbReference type="Proteomes" id="UP000322873">
    <property type="component" value="Unassembled WGS sequence"/>
</dbReference>
<organism evidence="3 4">
    <name type="scientific">Monilinia fructicola</name>
    <name type="common">Brown rot fungus</name>
    <name type="synonym">Ciboria fructicola</name>
    <dbReference type="NCBI Taxonomy" id="38448"/>
    <lineage>
        <taxon>Eukaryota</taxon>
        <taxon>Fungi</taxon>
        <taxon>Dikarya</taxon>
        <taxon>Ascomycota</taxon>
        <taxon>Pezizomycotina</taxon>
        <taxon>Leotiomycetes</taxon>
        <taxon>Helotiales</taxon>
        <taxon>Sclerotiniaceae</taxon>
        <taxon>Monilinia</taxon>
    </lineage>
</organism>
<evidence type="ECO:0000256" key="2">
    <source>
        <dbReference type="SAM" id="Phobius"/>
    </source>
</evidence>
<reference evidence="3 4" key="1">
    <citation type="submission" date="2019-06" db="EMBL/GenBank/DDBJ databases">
        <title>Genome Sequence of the Brown Rot Fungal Pathogen Monilinia fructicola.</title>
        <authorList>
            <person name="De Miccolis Angelini R.M."/>
            <person name="Landi L."/>
            <person name="Abate D."/>
            <person name="Pollastro S."/>
            <person name="Romanazzi G."/>
            <person name="Faretra F."/>
        </authorList>
    </citation>
    <scope>NUCLEOTIDE SEQUENCE [LARGE SCALE GENOMIC DNA]</scope>
    <source>
        <strain evidence="3 4">Mfrc123</strain>
    </source>
</reference>
<feature type="compositionally biased region" description="Polar residues" evidence="1">
    <location>
        <begin position="133"/>
        <end position="155"/>
    </location>
</feature>
<evidence type="ECO:0000313" key="3">
    <source>
        <dbReference type="EMBL" id="KAA8573670.1"/>
    </source>
</evidence>
<accession>A0A5M9JYE2</accession>
<keyword evidence="4" id="KW-1185">Reference proteome</keyword>
<feature type="region of interest" description="Disordered" evidence="1">
    <location>
        <begin position="97"/>
        <end position="157"/>
    </location>
</feature>
<keyword evidence="2" id="KW-0812">Transmembrane</keyword>
<protein>
    <submittedName>
        <fullName evidence="3">Uncharacterized protein</fullName>
    </submittedName>
</protein>
<keyword evidence="2" id="KW-0472">Membrane</keyword>
<evidence type="ECO:0000256" key="1">
    <source>
        <dbReference type="SAM" id="MobiDB-lite"/>
    </source>
</evidence>
<evidence type="ECO:0000313" key="4">
    <source>
        <dbReference type="Proteomes" id="UP000322873"/>
    </source>
</evidence>
<dbReference type="AlphaFoldDB" id="A0A5M9JYE2"/>
<sequence length="406" mass="44523">MWTDIVEWMNEDVQHENASMHAMMLSLHLFYFFFLPVAFFVDFTLPIFSLHLYIQVHALLSTLSLHSFELISQPVPSDELYLNSKSFVKEAVAVMRGKRGRKKERNSSTNKAPQAPLSPFPPKKYPISSSSPANPVNLDSSGATKHNHTWSSHQLPSHPIPSRIISHHITSYRITSFPHRPPHALSHARYLPSRDRQAGVLVGMRVPSGRFGCGARLLVYIRIEDFWVHVLGFLCVPPGANWGGFAWNTAAGVSLRGGRARASLIMCGQSGRANIRGCFAMLRGAISGSRLYLSRPVELAGHWTLGCLGPFVLWLDPRRGVWEDVAVCRGTPRGDPGCGLTLLAGSRIVLASAFVSASGIASLVRSVDCLVGRWVVGSEGGMGGSWFRRLGWSCWGAGGAVLWVGD</sequence>
<proteinExistence type="predicted"/>
<dbReference type="EMBL" id="VICG01000003">
    <property type="protein sequence ID" value="KAA8573670.1"/>
    <property type="molecule type" value="Genomic_DNA"/>
</dbReference>
<comment type="caution">
    <text evidence="3">The sequence shown here is derived from an EMBL/GenBank/DDBJ whole genome shotgun (WGS) entry which is preliminary data.</text>
</comment>
<keyword evidence="2" id="KW-1133">Transmembrane helix</keyword>
<feature type="transmembrane region" description="Helical" evidence="2">
    <location>
        <begin position="29"/>
        <end position="54"/>
    </location>
</feature>
<gene>
    <name evidence="3" type="ORF">EYC84_005249</name>
</gene>